<evidence type="ECO:0000313" key="2">
    <source>
        <dbReference type="Proteomes" id="UP000784294"/>
    </source>
</evidence>
<evidence type="ECO:0000313" key="1">
    <source>
        <dbReference type="EMBL" id="VEL27036.1"/>
    </source>
</evidence>
<reference evidence="1" key="1">
    <citation type="submission" date="2018-11" db="EMBL/GenBank/DDBJ databases">
        <authorList>
            <consortium name="Pathogen Informatics"/>
        </authorList>
    </citation>
    <scope>NUCLEOTIDE SEQUENCE</scope>
</reference>
<comment type="caution">
    <text evidence="1">The sequence shown here is derived from an EMBL/GenBank/DDBJ whole genome shotgun (WGS) entry which is preliminary data.</text>
</comment>
<accession>A0A448X3K4</accession>
<organism evidence="1 2">
    <name type="scientific">Protopolystoma xenopodis</name>
    <dbReference type="NCBI Taxonomy" id="117903"/>
    <lineage>
        <taxon>Eukaryota</taxon>
        <taxon>Metazoa</taxon>
        <taxon>Spiralia</taxon>
        <taxon>Lophotrochozoa</taxon>
        <taxon>Platyhelminthes</taxon>
        <taxon>Monogenea</taxon>
        <taxon>Polyopisthocotylea</taxon>
        <taxon>Polystomatidea</taxon>
        <taxon>Polystomatidae</taxon>
        <taxon>Protopolystoma</taxon>
    </lineage>
</organism>
<name>A0A448X3K4_9PLAT</name>
<protein>
    <submittedName>
        <fullName evidence="1">Uncharacterized protein</fullName>
    </submittedName>
</protein>
<dbReference type="AlphaFoldDB" id="A0A448X3K4"/>
<sequence>MFRSQFLQRLLCETNAEVSKLAIFDAISPALPSSRGPDGTRCFRMSATSPMTSLYGGLHLSKRSIGSPVPDPVCPSTTSLKPPMEVTAVTYLPLNRDMSPRLALPTQPPSMAFITLPGPTNTINATPTVILSPTFQQSQSGPPQSGYLFPSSTEWAGFQTHPCGLAQPQIFPPPLFQPSIPHSIFIQPPRTNYCLPADKSTVESSALFPQLREAVLAPTDSVRQTNLSTVPRHKFVQVGLW</sequence>
<dbReference type="EMBL" id="CAAALY010084455">
    <property type="protein sequence ID" value="VEL27036.1"/>
    <property type="molecule type" value="Genomic_DNA"/>
</dbReference>
<dbReference type="Proteomes" id="UP000784294">
    <property type="component" value="Unassembled WGS sequence"/>
</dbReference>
<proteinExistence type="predicted"/>
<keyword evidence="2" id="KW-1185">Reference proteome</keyword>
<gene>
    <name evidence="1" type="ORF">PXEA_LOCUS20476</name>
</gene>